<accession>A0AAN9XNQ9</accession>
<name>A0AAN9XNQ9_PSOTE</name>
<dbReference type="GO" id="GO:0016491">
    <property type="term" value="F:oxidoreductase activity"/>
    <property type="evidence" value="ECO:0007669"/>
    <property type="project" value="InterPro"/>
</dbReference>
<reference evidence="2 3" key="1">
    <citation type="submission" date="2024-01" db="EMBL/GenBank/DDBJ databases">
        <title>The genomes of 5 underutilized Papilionoideae crops provide insights into root nodulation and disease resistanc.</title>
        <authorList>
            <person name="Jiang F."/>
        </authorList>
    </citation>
    <scope>NUCLEOTIDE SEQUENCE [LARGE SCALE GENOMIC DNA]</scope>
    <source>
        <strain evidence="2">DUOXIRENSHENG_FW03</strain>
        <tissue evidence="2">Leaves</tissue>
    </source>
</reference>
<dbReference type="InterPro" id="IPR036188">
    <property type="entry name" value="FAD/NAD-bd_sf"/>
</dbReference>
<evidence type="ECO:0000313" key="3">
    <source>
        <dbReference type="Proteomes" id="UP001386955"/>
    </source>
</evidence>
<feature type="domain" description="Amine oxidase" evidence="1">
    <location>
        <begin position="58"/>
        <end position="464"/>
    </location>
</feature>
<dbReference type="Pfam" id="PF01593">
    <property type="entry name" value="Amino_oxidase"/>
    <property type="match status" value="1"/>
</dbReference>
<comment type="caution">
    <text evidence="2">The sequence shown here is derived from an EMBL/GenBank/DDBJ whole genome shotgun (WGS) entry which is preliminary data.</text>
</comment>
<evidence type="ECO:0000259" key="1">
    <source>
        <dbReference type="Pfam" id="PF01593"/>
    </source>
</evidence>
<organism evidence="2 3">
    <name type="scientific">Psophocarpus tetragonolobus</name>
    <name type="common">Winged bean</name>
    <name type="synonym">Dolichos tetragonolobus</name>
    <dbReference type="NCBI Taxonomy" id="3891"/>
    <lineage>
        <taxon>Eukaryota</taxon>
        <taxon>Viridiplantae</taxon>
        <taxon>Streptophyta</taxon>
        <taxon>Embryophyta</taxon>
        <taxon>Tracheophyta</taxon>
        <taxon>Spermatophyta</taxon>
        <taxon>Magnoliopsida</taxon>
        <taxon>eudicotyledons</taxon>
        <taxon>Gunneridae</taxon>
        <taxon>Pentapetalae</taxon>
        <taxon>rosids</taxon>
        <taxon>fabids</taxon>
        <taxon>Fabales</taxon>
        <taxon>Fabaceae</taxon>
        <taxon>Papilionoideae</taxon>
        <taxon>50 kb inversion clade</taxon>
        <taxon>NPAAA clade</taxon>
        <taxon>indigoferoid/millettioid clade</taxon>
        <taxon>Phaseoleae</taxon>
        <taxon>Psophocarpus</taxon>
    </lineage>
</organism>
<keyword evidence="3" id="KW-1185">Reference proteome</keyword>
<dbReference type="SUPFAM" id="SSF51905">
    <property type="entry name" value="FAD/NAD(P)-binding domain"/>
    <property type="match status" value="1"/>
</dbReference>
<dbReference type="Proteomes" id="UP001386955">
    <property type="component" value="Unassembled WGS sequence"/>
</dbReference>
<sequence>MTTITLSLPCTNPTFLSSSPKRFRINTQSSAQLSPISSSPFQTPSLPKTGVIVIGAGLAGLAAATHLNSHNIPFLLLEASDAVGGRVRTDIVDGFLLDRGFQIFITAYPEAQRLLNYQSLNLRKFYSGAKIFYDGQFHTVADPLRHFWDSAKSLTNPIGSPLDKLLMGTTRLRVLAKSDEEILTAQELPTIDLLKQLGFSHSIIARFFRPFFGGIFFDPNLETTSRLFDFIFKCLALGDNTLPANGISAIPEQLAARLPYGSILLNSKAVSVDLNTSEVRLQNGDVFKSELGVIMAVEEPAVAHLLSGRTALVPKKPARSTVCLYFSANRDQIPVADPVLFLNGSGMGIVNNMFFATNVAPSYGPPDKALVSVSLIGVFEGVSDDELVGRVTGELSDWFQEKMVGEWKHLRTYRISFAQPNQSPPTDLKKDPRLESGLYVCGDYLTSATFDGALVSGRRAAESLLKDRTLTPA</sequence>
<dbReference type="EMBL" id="JAYMYS010000003">
    <property type="protein sequence ID" value="KAK7400285.1"/>
    <property type="molecule type" value="Genomic_DNA"/>
</dbReference>
<dbReference type="PANTHER" id="PTHR42841">
    <property type="entry name" value="AMINE OXIDASE"/>
    <property type="match status" value="1"/>
</dbReference>
<dbReference type="Gene3D" id="3.50.50.60">
    <property type="entry name" value="FAD/NAD(P)-binding domain"/>
    <property type="match status" value="1"/>
</dbReference>
<dbReference type="AlphaFoldDB" id="A0AAN9XNQ9"/>
<evidence type="ECO:0000313" key="2">
    <source>
        <dbReference type="EMBL" id="KAK7400285.1"/>
    </source>
</evidence>
<dbReference type="InterPro" id="IPR002937">
    <property type="entry name" value="Amino_oxidase"/>
</dbReference>
<gene>
    <name evidence="2" type="ORF">VNO78_11489</name>
</gene>
<proteinExistence type="predicted"/>
<protein>
    <recommendedName>
        <fullName evidence="1">Amine oxidase domain-containing protein</fullName>
    </recommendedName>
</protein>